<evidence type="ECO:0000256" key="1">
    <source>
        <dbReference type="SAM" id="MobiDB-lite"/>
    </source>
</evidence>
<feature type="compositionally biased region" description="Low complexity" evidence="1">
    <location>
        <begin position="57"/>
        <end position="68"/>
    </location>
</feature>
<organism evidence="2 3">
    <name type="scientific">Rhizobium hidalgonense</name>
    <dbReference type="NCBI Taxonomy" id="1538159"/>
    <lineage>
        <taxon>Bacteria</taxon>
        <taxon>Pseudomonadati</taxon>
        <taxon>Pseudomonadota</taxon>
        <taxon>Alphaproteobacteria</taxon>
        <taxon>Hyphomicrobiales</taxon>
        <taxon>Rhizobiaceae</taxon>
        <taxon>Rhizobium/Agrobacterium group</taxon>
        <taxon>Rhizobium</taxon>
    </lineage>
</organism>
<dbReference type="RefSeq" id="WP_310865904.1">
    <property type="nucleotide sequence ID" value="NZ_JAVLSF010000124.1"/>
</dbReference>
<reference evidence="2" key="1">
    <citation type="submission" date="2023-04" db="EMBL/GenBank/DDBJ databases">
        <title>Genomic characterization of faba bean (Vicia faba) microsymbionts in Mexican soils.</title>
        <authorList>
            <person name="Rivera Orduna F.N."/>
            <person name="Guevara-Luna J."/>
            <person name="Yan J."/>
            <person name="Arroyo-Herrera I."/>
            <person name="Li Y."/>
            <person name="Vasquez-Murrieta M.S."/>
            <person name="Wang E.T."/>
        </authorList>
    </citation>
    <scope>NUCLEOTIDE SEQUENCE</scope>
    <source>
        <strain evidence="2">CH26</strain>
    </source>
</reference>
<gene>
    <name evidence="2" type="ORF">RJJ65_34820</name>
</gene>
<feature type="region of interest" description="Disordered" evidence="1">
    <location>
        <begin position="56"/>
        <end position="91"/>
    </location>
</feature>
<feature type="region of interest" description="Disordered" evidence="1">
    <location>
        <begin position="1"/>
        <end position="27"/>
    </location>
</feature>
<feature type="compositionally biased region" description="Basic and acidic residues" evidence="1">
    <location>
        <begin position="82"/>
        <end position="91"/>
    </location>
</feature>
<accession>A0AAJ2LQ64</accession>
<dbReference type="Proteomes" id="UP001268610">
    <property type="component" value="Unassembled WGS sequence"/>
</dbReference>
<evidence type="ECO:0000313" key="2">
    <source>
        <dbReference type="EMBL" id="MDR9777708.1"/>
    </source>
</evidence>
<dbReference type="AlphaFoldDB" id="A0AAJ2LQ64"/>
<name>A0AAJ2LQ64_9HYPH</name>
<protein>
    <submittedName>
        <fullName evidence="2">Uncharacterized protein</fullName>
    </submittedName>
</protein>
<dbReference type="EMBL" id="JAVLSF010000124">
    <property type="protein sequence ID" value="MDR9777708.1"/>
    <property type="molecule type" value="Genomic_DNA"/>
</dbReference>
<evidence type="ECO:0000313" key="3">
    <source>
        <dbReference type="Proteomes" id="UP001268610"/>
    </source>
</evidence>
<proteinExistence type="predicted"/>
<sequence length="91" mass="9859">MTSSNINTMANNPNSDANHAPKSQDYTADAVFNNDKLTAQQMEGLTDTDELTKQLDSNKANSSSQANATIDKNPENALNEQGMERKNAAQL</sequence>
<feature type="non-terminal residue" evidence="2">
    <location>
        <position position="91"/>
    </location>
</feature>
<feature type="compositionally biased region" description="Polar residues" evidence="1">
    <location>
        <begin position="1"/>
        <end position="17"/>
    </location>
</feature>
<comment type="caution">
    <text evidence="2">The sequence shown here is derived from an EMBL/GenBank/DDBJ whole genome shotgun (WGS) entry which is preliminary data.</text>
</comment>